<dbReference type="Proteomes" id="UP000887540">
    <property type="component" value="Unplaced"/>
</dbReference>
<evidence type="ECO:0000256" key="2">
    <source>
        <dbReference type="ARBA" id="ARBA00009236"/>
    </source>
</evidence>
<evidence type="ECO:0000256" key="5">
    <source>
        <dbReference type="ARBA" id="ARBA00022898"/>
    </source>
</evidence>
<dbReference type="InterPro" id="IPR015424">
    <property type="entry name" value="PyrdxlP-dep_Trfase"/>
</dbReference>
<sequence length="391" mass="42484">MPPPTRLLQPFKVPIKLLMGPGPSNMREGVRAALNAPLLGHLHTEFTDIMDDVKSGLQYLFQTNNSLTFAVSGTGHAGMECALMNLLERDETLLVVQNGIWGLRVADLAKRLDLQVKVLNAEVGKAASLEEFSQAIDDFKPKVAFVCHGESSTGVMHPLDGFGDVCHKNGTLLLVDTVASIGGAPFHADKLGVDCVYAATQKVLNAPPGLSPISFSEMALNKIKQRKTRVPSFYFDALELGNYWGCFDEPRRYHHTGIISLVYALREALVGIAQEGLNECVARHQQNAKILYSALDEVGLKPFVEDPALRLPCLTTIAVPPNIQPKEVIDHLMAQKIEVSGGLGPTFGKVWRIGTFGINSDRDKILEVILALDEAIKSASGLADKKTAARI</sequence>
<dbReference type="GO" id="GO:0004760">
    <property type="term" value="F:L-serine-pyruvate transaminase activity"/>
    <property type="evidence" value="ECO:0007669"/>
    <property type="project" value="TreeGrafter"/>
</dbReference>
<proteinExistence type="inferred from homology"/>
<dbReference type="GO" id="GO:0005777">
    <property type="term" value="C:peroxisome"/>
    <property type="evidence" value="ECO:0007669"/>
    <property type="project" value="TreeGrafter"/>
</dbReference>
<evidence type="ECO:0000256" key="9">
    <source>
        <dbReference type="RuleBase" id="RU004075"/>
    </source>
</evidence>
<dbReference type="Gene3D" id="3.40.640.10">
    <property type="entry name" value="Type I PLP-dependent aspartate aminotransferase-like (Major domain)"/>
    <property type="match status" value="1"/>
</dbReference>
<dbReference type="WBParaSite" id="ACRNAN_Path_740.g2807.t1">
    <property type="protein sequence ID" value="ACRNAN_Path_740.g2807.t1"/>
    <property type="gene ID" value="ACRNAN_Path_740.g2807"/>
</dbReference>
<dbReference type="InterPro" id="IPR000192">
    <property type="entry name" value="Aminotrans_V_dom"/>
</dbReference>
<protein>
    <recommendedName>
        <fullName evidence="6">Alanine--glyoxylate aminotransferase</fullName>
        <ecNumber evidence="6">2.6.1.44</ecNumber>
    </recommendedName>
</protein>
<feature type="modified residue" description="N6-(pyridoxal phosphate)lysine" evidence="8">
    <location>
        <position position="202"/>
    </location>
</feature>
<comment type="similarity">
    <text evidence="2 6 9">Belongs to the class-V pyridoxal-phosphate-dependent aminotransferase family.</text>
</comment>
<dbReference type="PANTHER" id="PTHR21152">
    <property type="entry name" value="AMINOTRANSFERASE CLASS V"/>
    <property type="match status" value="1"/>
</dbReference>
<dbReference type="InterPro" id="IPR020578">
    <property type="entry name" value="Aminotrans_V_PyrdxlP_BS"/>
</dbReference>
<accession>A0A914CAR5</accession>
<reference evidence="13" key="1">
    <citation type="submission" date="2022-11" db="UniProtKB">
        <authorList>
            <consortium name="WormBaseParasite"/>
        </authorList>
    </citation>
    <scope>IDENTIFICATION</scope>
</reference>
<dbReference type="SUPFAM" id="SSF53383">
    <property type="entry name" value="PLP-dependent transferases"/>
    <property type="match status" value="1"/>
</dbReference>
<dbReference type="EC" id="2.6.1.44" evidence="6"/>
<feature type="binding site" evidence="7">
    <location>
        <position position="352"/>
    </location>
    <ligand>
        <name>substrate</name>
    </ligand>
</feature>
<dbReference type="PANTHER" id="PTHR21152:SF40">
    <property type="entry name" value="ALANINE--GLYOXYLATE AMINOTRANSFERASE"/>
    <property type="match status" value="1"/>
</dbReference>
<evidence type="ECO:0000256" key="1">
    <source>
        <dbReference type="ARBA" id="ARBA00001933"/>
    </source>
</evidence>
<evidence type="ECO:0000256" key="6">
    <source>
        <dbReference type="PIRNR" id="PIRNR000524"/>
    </source>
</evidence>
<dbReference type="GO" id="GO:0008453">
    <property type="term" value="F:alanine-glyoxylate transaminase activity"/>
    <property type="evidence" value="ECO:0007669"/>
    <property type="project" value="UniProtKB-EC"/>
</dbReference>
<dbReference type="InterPro" id="IPR015422">
    <property type="entry name" value="PyrdxlP-dep_Trfase_small"/>
</dbReference>
<dbReference type="Gene3D" id="3.90.1150.10">
    <property type="entry name" value="Aspartate Aminotransferase, domain 1"/>
    <property type="match status" value="1"/>
</dbReference>
<dbReference type="FunFam" id="3.40.640.10:FF:000027">
    <property type="entry name" value="Serine--pyruvate aminotransferase, mitochondrial"/>
    <property type="match status" value="1"/>
</dbReference>
<dbReference type="InterPro" id="IPR015421">
    <property type="entry name" value="PyrdxlP-dep_Trfase_major"/>
</dbReference>
<dbReference type="GO" id="GO:0019265">
    <property type="term" value="P:glycine biosynthetic process, by transamination of glyoxylate"/>
    <property type="evidence" value="ECO:0007669"/>
    <property type="project" value="TreeGrafter"/>
</dbReference>
<organism evidence="12 13">
    <name type="scientific">Acrobeloides nanus</name>
    <dbReference type="NCBI Taxonomy" id="290746"/>
    <lineage>
        <taxon>Eukaryota</taxon>
        <taxon>Metazoa</taxon>
        <taxon>Ecdysozoa</taxon>
        <taxon>Nematoda</taxon>
        <taxon>Chromadorea</taxon>
        <taxon>Rhabditida</taxon>
        <taxon>Tylenchina</taxon>
        <taxon>Cephalobomorpha</taxon>
        <taxon>Cephaloboidea</taxon>
        <taxon>Cephalobidae</taxon>
        <taxon>Acrobeloides</taxon>
    </lineage>
</organism>
<evidence type="ECO:0000256" key="4">
    <source>
        <dbReference type="ARBA" id="ARBA00022679"/>
    </source>
</evidence>
<keyword evidence="4" id="KW-0808">Transferase</keyword>
<evidence type="ECO:0000256" key="8">
    <source>
        <dbReference type="PIRSR" id="PIRSR000524-50"/>
    </source>
</evidence>
<keyword evidence="3" id="KW-0032">Aminotransferase</keyword>
<dbReference type="PIRSF" id="PIRSF000524">
    <property type="entry name" value="SPT"/>
    <property type="match status" value="1"/>
</dbReference>
<dbReference type="Pfam" id="PF00266">
    <property type="entry name" value="Aminotran_5"/>
    <property type="match status" value="1"/>
</dbReference>
<dbReference type="CDD" id="cd06451">
    <property type="entry name" value="AGAT_like"/>
    <property type="match status" value="1"/>
</dbReference>
<evidence type="ECO:0000313" key="13">
    <source>
        <dbReference type="WBParaSite" id="ACRNAN_Path_740.g2807.t1"/>
    </source>
</evidence>
<comment type="catalytic activity">
    <reaction evidence="6">
        <text>glyoxylate + L-alanine = glycine + pyruvate</text>
        <dbReference type="Rhea" id="RHEA:24248"/>
        <dbReference type="ChEBI" id="CHEBI:15361"/>
        <dbReference type="ChEBI" id="CHEBI:36655"/>
        <dbReference type="ChEBI" id="CHEBI:57305"/>
        <dbReference type="ChEBI" id="CHEBI:57972"/>
        <dbReference type="EC" id="2.6.1.44"/>
    </reaction>
</comment>
<dbReference type="PROSITE" id="PS00595">
    <property type="entry name" value="AA_TRANSFER_CLASS_5"/>
    <property type="match status" value="1"/>
</dbReference>
<evidence type="ECO:0000259" key="11">
    <source>
        <dbReference type="Pfam" id="PF00266"/>
    </source>
</evidence>
<dbReference type="InterPro" id="IPR024169">
    <property type="entry name" value="SP_NH2Trfase/AEP_transaminase"/>
</dbReference>
<evidence type="ECO:0000313" key="12">
    <source>
        <dbReference type="Proteomes" id="UP000887540"/>
    </source>
</evidence>
<comment type="cofactor">
    <cofactor evidence="1 6 8 10">
        <name>pyridoxal 5'-phosphate</name>
        <dbReference type="ChEBI" id="CHEBI:597326"/>
    </cofactor>
</comment>
<feature type="domain" description="Aminotransferase class V" evidence="11">
    <location>
        <begin position="40"/>
        <end position="342"/>
    </location>
</feature>
<evidence type="ECO:0000256" key="7">
    <source>
        <dbReference type="PIRSR" id="PIRSR000524-1"/>
    </source>
</evidence>
<keyword evidence="12" id="KW-1185">Reference proteome</keyword>
<keyword evidence="5 6" id="KW-0663">Pyridoxal phosphate</keyword>
<evidence type="ECO:0000256" key="10">
    <source>
        <dbReference type="RuleBase" id="RU004504"/>
    </source>
</evidence>
<dbReference type="AlphaFoldDB" id="A0A914CAR5"/>
<name>A0A914CAR5_9BILA</name>
<evidence type="ECO:0000256" key="3">
    <source>
        <dbReference type="ARBA" id="ARBA00022576"/>
    </source>
</evidence>